<keyword evidence="1 4" id="KW-0732">Signal</keyword>
<feature type="domain" description="Outer membrane protein assembly factor BamE" evidence="6">
    <location>
        <begin position="104"/>
        <end position="173"/>
    </location>
</feature>
<comment type="subunit">
    <text evidence="4">Part of the Bam complex.</text>
</comment>
<dbReference type="GO" id="GO:0043165">
    <property type="term" value="P:Gram-negative-bacterium-type cell outer membrane assembly"/>
    <property type="evidence" value="ECO:0007669"/>
    <property type="project" value="UniProtKB-UniRule"/>
</dbReference>
<dbReference type="GO" id="GO:0051205">
    <property type="term" value="P:protein insertion into membrane"/>
    <property type="evidence" value="ECO:0007669"/>
    <property type="project" value="UniProtKB-UniRule"/>
</dbReference>
<evidence type="ECO:0000256" key="4">
    <source>
        <dbReference type="HAMAP-Rule" id="MF_00925"/>
    </source>
</evidence>
<organism evidence="7 8">
    <name type="scientific">Ralstonia solanacearum (strain UW551)</name>
    <dbReference type="NCBI Taxonomy" id="342110"/>
    <lineage>
        <taxon>Bacteria</taxon>
        <taxon>Pseudomonadati</taxon>
        <taxon>Pseudomonadota</taxon>
        <taxon>Betaproteobacteria</taxon>
        <taxon>Burkholderiales</taxon>
        <taxon>Burkholderiaceae</taxon>
        <taxon>Ralstonia</taxon>
        <taxon>Ralstonia solanacearum species complex</taxon>
    </lineage>
</organism>
<evidence type="ECO:0000256" key="1">
    <source>
        <dbReference type="ARBA" id="ARBA00022729"/>
    </source>
</evidence>
<reference evidence="7 8" key="1">
    <citation type="journal article" date="2006" name="Mol. Plant Microbe Interact.">
        <title>Identification of open reading frames unique to a select agent: Ralstonia solanacearum race 3 biovar 2.</title>
        <authorList>
            <person name="Gabriel D.W."/>
            <person name="Allen C."/>
            <person name="Schell M."/>
            <person name="Denny T.P."/>
            <person name="Greenberg J.T."/>
            <person name="Duan Y.P."/>
            <person name="Flores-Cruz Z."/>
            <person name="Huang Q."/>
            <person name="Clifford J.M."/>
            <person name="Presting G."/>
            <person name="Gonzalez E.T."/>
            <person name="Reddy J."/>
            <person name="Elphinstone J."/>
            <person name="Swanson J."/>
            <person name="Yao J."/>
            <person name="Mulholland V."/>
            <person name="Liu L."/>
            <person name="Farmerie W."/>
            <person name="Patnaikuni M."/>
            <person name="Balogh B."/>
            <person name="Norman D."/>
            <person name="Alvarez A."/>
            <person name="Castillo J.A."/>
            <person name="Jones J."/>
            <person name="Saddler G."/>
            <person name="Walunas T."/>
            <person name="Zhukov A."/>
            <person name="Mikhailova N."/>
        </authorList>
    </citation>
    <scope>NUCLEOTIDE SEQUENCE [LARGE SCALE GENOMIC DNA]</scope>
    <source>
        <strain evidence="7 8">UW551</strain>
    </source>
</reference>
<comment type="caution">
    <text evidence="7">The sequence shown here is derived from an EMBL/GenBank/DDBJ whole genome shotgun (WGS) entry which is preliminary data.</text>
</comment>
<keyword evidence="2 4" id="KW-0472">Membrane</keyword>
<evidence type="ECO:0000256" key="2">
    <source>
        <dbReference type="ARBA" id="ARBA00023136"/>
    </source>
</evidence>
<feature type="region of interest" description="Disordered" evidence="5">
    <location>
        <begin position="199"/>
        <end position="262"/>
    </location>
</feature>
<keyword evidence="3 4" id="KW-0998">Cell outer membrane</keyword>
<dbReference type="PANTHER" id="PTHR37482">
    <property type="entry name" value="OUTER MEMBRANE PROTEIN ASSEMBLY FACTOR BAME"/>
    <property type="match status" value="1"/>
</dbReference>
<dbReference type="AlphaFoldDB" id="A0AB33VFI6"/>
<dbReference type="Gene3D" id="3.30.1450.10">
    <property type="match status" value="1"/>
</dbReference>
<comment type="function">
    <text evidence="4">Part of the outer membrane protein assembly complex, which is involved in assembly and insertion of beta-barrel proteins into the outer membrane.</text>
</comment>
<dbReference type="GO" id="GO:1990063">
    <property type="term" value="C:Bam protein complex"/>
    <property type="evidence" value="ECO:0007669"/>
    <property type="project" value="TreeGrafter"/>
</dbReference>
<evidence type="ECO:0000259" key="6">
    <source>
        <dbReference type="Pfam" id="PF04355"/>
    </source>
</evidence>
<dbReference type="HAMAP" id="MF_00925">
    <property type="entry name" value="OM_assembly_BamE"/>
    <property type="match status" value="1"/>
</dbReference>
<comment type="subcellular location">
    <subcellularLocation>
        <location evidence="4">Cell outer membrane</location>
    </subcellularLocation>
</comment>
<name>A0AB33VFI6_RALSU</name>
<dbReference type="InterPro" id="IPR026592">
    <property type="entry name" value="BamE"/>
</dbReference>
<evidence type="ECO:0000313" key="7">
    <source>
        <dbReference type="EMBL" id="EAP73666.1"/>
    </source>
</evidence>
<dbReference type="InterPro" id="IPR007450">
    <property type="entry name" value="BamE_dom"/>
</dbReference>
<dbReference type="Proteomes" id="UP000005933">
    <property type="component" value="Unassembled WGS sequence"/>
</dbReference>
<evidence type="ECO:0000256" key="5">
    <source>
        <dbReference type="SAM" id="MobiDB-lite"/>
    </source>
</evidence>
<protein>
    <recommendedName>
        <fullName evidence="4">Outer membrane protein assembly factor BamE</fullName>
    </recommendedName>
</protein>
<dbReference type="EMBL" id="AAKL01000011">
    <property type="protein sequence ID" value="EAP73666.1"/>
    <property type="molecule type" value="Genomic_DNA"/>
</dbReference>
<sequence>MFGYSNHKGFGGKSPIDGRAWRASVARPLPYRGCPGPFEGRSLMTFFSARSPVRFAGTAVRRTGLVLGAVLAASALLAGCSTYDNSTRKIANAITPYRIDIVQGNFVSREQASQLKEGMTRDQVRYVLGSPLLTDMFHGNRWDYVFSFKRGNTDVVQERKLTVWFEGDRLAKWAGADDLPSEVELIAEIDGIKRPKKAAAEAAAAAGAAPAARAPSIPSAEMSDRVQSSTGSKNAVDVTLPERRTGGGGTDTSVPPPATTSP</sequence>
<dbReference type="PANTHER" id="PTHR37482:SF1">
    <property type="entry name" value="OUTER MEMBRANE PROTEIN ASSEMBLY FACTOR BAME"/>
    <property type="match status" value="1"/>
</dbReference>
<dbReference type="InterPro" id="IPR037873">
    <property type="entry name" value="BamE-like"/>
</dbReference>
<accession>A0AB33VFI6</accession>
<proteinExistence type="inferred from homology"/>
<evidence type="ECO:0000256" key="3">
    <source>
        <dbReference type="ARBA" id="ARBA00023237"/>
    </source>
</evidence>
<gene>
    <name evidence="4" type="primary">bamE</name>
    <name evidence="7" type="ORF">RRSL_02701</name>
</gene>
<comment type="similarity">
    <text evidence="4">Belongs to the BamE family.</text>
</comment>
<evidence type="ECO:0000313" key="8">
    <source>
        <dbReference type="Proteomes" id="UP000005933"/>
    </source>
</evidence>
<dbReference type="GO" id="GO:0030674">
    <property type="term" value="F:protein-macromolecule adaptor activity"/>
    <property type="evidence" value="ECO:0007669"/>
    <property type="project" value="TreeGrafter"/>
</dbReference>
<dbReference type="Pfam" id="PF04355">
    <property type="entry name" value="BamE"/>
    <property type="match status" value="1"/>
</dbReference>
<feature type="compositionally biased region" description="Low complexity" evidence="5">
    <location>
        <begin position="200"/>
        <end position="221"/>
    </location>
</feature>